<dbReference type="InterPro" id="IPR043573">
    <property type="entry name" value="Fig4-like"/>
</dbReference>
<dbReference type="GO" id="GO:0012505">
    <property type="term" value="C:endomembrane system"/>
    <property type="evidence" value="ECO:0007669"/>
    <property type="project" value="UniProtKB-SubCell"/>
</dbReference>
<evidence type="ECO:0000256" key="1">
    <source>
        <dbReference type="ARBA" id="ARBA00004308"/>
    </source>
</evidence>
<dbReference type="PANTHER" id="PTHR45738">
    <property type="entry name" value="POLYPHOSPHOINOSITIDE PHOSPHATASE"/>
    <property type="match status" value="1"/>
</dbReference>
<dbReference type="EMBL" id="KZ993700">
    <property type="protein sequence ID" value="RKP04477.1"/>
    <property type="molecule type" value="Genomic_DNA"/>
</dbReference>
<evidence type="ECO:0000313" key="6">
    <source>
        <dbReference type="Proteomes" id="UP000271241"/>
    </source>
</evidence>
<sequence length="487" mass="55884">ARYMNIFRSVDLNQDFYFSYAYDLTNTLQRNMTCHPAKPPHRNTMFMWNHHMLSAAFPGLASDWVLPLVHGFVNQTNLSILGHDIYLTLIARRSRHFAGTRFLKRGVNDQGYVANDVETEQIVHDTRFTSMHQPGGRPYSNPGYTAYVQHRGSIPLNWSQDTSKMVPKPPIHLNVMDPYYSAAGRHFDNMFLRYGAPIIVLNLVKRREKTRRESILLDEFTRAVEYLNQFLPDGKIKYIAWDMSRAAKGPNQDVIGKLEQLGEDALNETGFFHSGPEPNITRVRREEAGVGVPLHGTGIPYRRQRGVVRTNCIDCIDRTNAAQFVIGKCAFAHQLYALGIIDRPAMEFDSDAVDALTELYHDHGNTIALQYGGSHLVNTVRTYRKLNQWSSQSRDMIEAIKRYYSNSFVDAEKQGAINLFLGSFLPYHGGPPLWELNTDHHLHNLDPRIRRKKRRYLQQTSIIVDYEADAFCQLYSVVYAAVDKGRR</sequence>
<keyword evidence="2" id="KW-0378">Hydrolase</keyword>
<dbReference type="OrthoDB" id="405996at2759"/>
<organism evidence="5 6">
    <name type="scientific">Thamnocephalis sphaerospora</name>
    <dbReference type="NCBI Taxonomy" id="78915"/>
    <lineage>
        <taxon>Eukaryota</taxon>
        <taxon>Fungi</taxon>
        <taxon>Fungi incertae sedis</taxon>
        <taxon>Zoopagomycota</taxon>
        <taxon>Zoopagomycotina</taxon>
        <taxon>Zoopagomycetes</taxon>
        <taxon>Zoopagales</taxon>
        <taxon>Sigmoideomycetaceae</taxon>
        <taxon>Thamnocephalis</taxon>
    </lineage>
</organism>
<proteinExistence type="predicted"/>
<dbReference type="Proteomes" id="UP000271241">
    <property type="component" value="Unassembled WGS sequence"/>
</dbReference>
<dbReference type="AlphaFoldDB" id="A0A4P9XFV9"/>
<evidence type="ECO:0000313" key="5">
    <source>
        <dbReference type="EMBL" id="RKP04477.1"/>
    </source>
</evidence>
<protein>
    <submittedName>
        <fullName evidence="5">SacI homology domain-containing protein</fullName>
    </submittedName>
</protein>
<dbReference type="PANTHER" id="PTHR45738:SF5">
    <property type="entry name" value="POLYPHOSPHOINOSITIDE PHOSPHATASE"/>
    <property type="match status" value="1"/>
</dbReference>
<evidence type="ECO:0000259" key="4">
    <source>
        <dbReference type="PROSITE" id="PS50275"/>
    </source>
</evidence>
<name>A0A4P9XFV9_9FUNG</name>
<gene>
    <name evidence="5" type="ORF">THASP1DRAFT_21080</name>
</gene>
<reference evidence="6" key="1">
    <citation type="journal article" date="2018" name="Nat. Microbiol.">
        <title>Leveraging single-cell genomics to expand the fungal tree of life.</title>
        <authorList>
            <person name="Ahrendt S.R."/>
            <person name="Quandt C.A."/>
            <person name="Ciobanu D."/>
            <person name="Clum A."/>
            <person name="Salamov A."/>
            <person name="Andreopoulos B."/>
            <person name="Cheng J.F."/>
            <person name="Woyke T."/>
            <person name="Pelin A."/>
            <person name="Henrissat B."/>
            <person name="Reynolds N.K."/>
            <person name="Benny G.L."/>
            <person name="Smith M.E."/>
            <person name="James T.Y."/>
            <person name="Grigoriev I.V."/>
        </authorList>
    </citation>
    <scope>NUCLEOTIDE SEQUENCE [LARGE SCALE GENOMIC DNA]</scope>
    <source>
        <strain evidence="6">RSA 1356</strain>
    </source>
</reference>
<dbReference type="PROSITE" id="PS50275">
    <property type="entry name" value="SAC"/>
    <property type="match status" value="1"/>
</dbReference>
<dbReference type="GO" id="GO:0043813">
    <property type="term" value="F:phosphatidylinositol-3,5-bisphosphate 5-phosphatase activity"/>
    <property type="evidence" value="ECO:0007669"/>
    <property type="project" value="InterPro"/>
</dbReference>
<evidence type="ECO:0000256" key="3">
    <source>
        <dbReference type="ARBA" id="ARBA00023136"/>
    </source>
</evidence>
<feature type="domain" description="SAC" evidence="4">
    <location>
        <begin position="7"/>
        <end position="373"/>
    </location>
</feature>
<dbReference type="GO" id="GO:0046856">
    <property type="term" value="P:phosphatidylinositol dephosphorylation"/>
    <property type="evidence" value="ECO:0007669"/>
    <property type="project" value="InterPro"/>
</dbReference>
<dbReference type="InterPro" id="IPR002013">
    <property type="entry name" value="SAC_dom"/>
</dbReference>
<dbReference type="Pfam" id="PF02383">
    <property type="entry name" value="Syja_N"/>
    <property type="match status" value="1"/>
</dbReference>
<keyword evidence="3" id="KW-0472">Membrane</keyword>
<evidence type="ECO:0000256" key="2">
    <source>
        <dbReference type="ARBA" id="ARBA00022801"/>
    </source>
</evidence>
<keyword evidence="6" id="KW-1185">Reference proteome</keyword>
<dbReference type="STRING" id="78915.A0A4P9XFV9"/>
<comment type="subcellular location">
    <subcellularLocation>
        <location evidence="1">Endomembrane system</location>
    </subcellularLocation>
</comment>
<accession>A0A4P9XFV9</accession>
<feature type="non-terminal residue" evidence="5">
    <location>
        <position position="1"/>
    </location>
</feature>